<evidence type="ECO:0000256" key="1">
    <source>
        <dbReference type="SAM" id="Phobius"/>
    </source>
</evidence>
<proteinExistence type="predicted"/>
<keyword evidence="1" id="KW-1133">Transmembrane helix</keyword>
<organism evidence="2 3">
    <name type="scientific">Psychrobacillus vulpis</name>
    <dbReference type="NCBI Taxonomy" id="2325572"/>
    <lineage>
        <taxon>Bacteria</taxon>
        <taxon>Bacillati</taxon>
        <taxon>Bacillota</taxon>
        <taxon>Bacilli</taxon>
        <taxon>Bacillales</taxon>
        <taxon>Bacillaceae</taxon>
        <taxon>Psychrobacillus</taxon>
    </lineage>
</organism>
<sequence length="135" mass="15066">MKKRTEIIIYAVVVGSIIIGGLLGIYIIGSEDGTYNFELFLPIVIGALGGFMVFLFLSKWRQKRNGNVPEVDERTITLMKKYFSISLYIVLFGSGALLLVLFAMGVESIETGMLIVYMMIIYFFVGIGAFVTKQL</sequence>
<dbReference type="EMBL" id="VDGI01000001">
    <property type="protein sequence ID" value="TQR21630.1"/>
    <property type="molecule type" value="Genomic_DNA"/>
</dbReference>
<dbReference type="OrthoDB" id="2868461at2"/>
<reference evidence="2 3" key="1">
    <citation type="submission" date="2019-06" db="EMBL/GenBank/DDBJ databases">
        <title>Psychrobacillus vulpis sp. nov., a new species isolated from feces of a red fox that inhabits in The Tablas de Daimiel Natural Park, Albacete, Spain.</title>
        <authorList>
            <person name="Rodriguez M."/>
            <person name="Reina J.C."/>
            <person name="Bejar V."/>
            <person name="Llamas I."/>
        </authorList>
    </citation>
    <scope>NUCLEOTIDE SEQUENCE [LARGE SCALE GENOMIC DNA]</scope>
    <source>
        <strain evidence="2 3">Z8</strain>
    </source>
</reference>
<feature type="transmembrane region" description="Helical" evidence="1">
    <location>
        <begin position="39"/>
        <end position="57"/>
    </location>
</feature>
<evidence type="ECO:0000313" key="2">
    <source>
        <dbReference type="EMBL" id="TQR21630.1"/>
    </source>
</evidence>
<feature type="transmembrane region" description="Helical" evidence="1">
    <location>
        <begin position="112"/>
        <end position="131"/>
    </location>
</feature>
<dbReference type="RefSeq" id="WP_142640755.1">
    <property type="nucleotide sequence ID" value="NZ_VDGI01000001.1"/>
</dbReference>
<keyword evidence="1" id="KW-0472">Membrane</keyword>
<dbReference type="AlphaFoldDB" id="A0A544TW02"/>
<protein>
    <submittedName>
        <fullName evidence="2">Uncharacterized protein</fullName>
    </submittedName>
</protein>
<feature type="transmembrane region" description="Helical" evidence="1">
    <location>
        <begin position="82"/>
        <end position="106"/>
    </location>
</feature>
<gene>
    <name evidence="2" type="ORF">FG384_01355</name>
</gene>
<dbReference type="Proteomes" id="UP000316626">
    <property type="component" value="Unassembled WGS sequence"/>
</dbReference>
<keyword evidence="1" id="KW-0812">Transmembrane</keyword>
<accession>A0A544TW02</accession>
<name>A0A544TW02_9BACI</name>
<evidence type="ECO:0000313" key="3">
    <source>
        <dbReference type="Proteomes" id="UP000316626"/>
    </source>
</evidence>
<feature type="transmembrane region" description="Helical" evidence="1">
    <location>
        <begin position="7"/>
        <end position="27"/>
    </location>
</feature>
<keyword evidence="3" id="KW-1185">Reference proteome</keyword>
<comment type="caution">
    <text evidence="2">The sequence shown here is derived from an EMBL/GenBank/DDBJ whole genome shotgun (WGS) entry which is preliminary data.</text>
</comment>